<dbReference type="EMBL" id="BLQM01000200">
    <property type="protein sequence ID" value="GMH74841.1"/>
    <property type="molecule type" value="Genomic_DNA"/>
</dbReference>
<feature type="transmembrane region" description="Helical" evidence="2">
    <location>
        <begin position="301"/>
        <end position="321"/>
    </location>
</feature>
<dbReference type="InterPro" id="IPR005046">
    <property type="entry name" value="DUF285"/>
</dbReference>
<dbReference type="AlphaFoldDB" id="A0A9W7AL01"/>
<reference evidence="4" key="1">
    <citation type="journal article" date="2023" name="Commun. Biol.">
        <title>Genome analysis of Parmales, the sister group of diatoms, reveals the evolutionary specialization of diatoms from phago-mixotrophs to photoautotrophs.</title>
        <authorList>
            <person name="Ban H."/>
            <person name="Sato S."/>
            <person name="Yoshikawa S."/>
            <person name="Yamada K."/>
            <person name="Nakamura Y."/>
            <person name="Ichinomiya M."/>
            <person name="Sato N."/>
            <person name="Blanc-Mathieu R."/>
            <person name="Endo H."/>
            <person name="Kuwata A."/>
            <person name="Ogata H."/>
        </authorList>
    </citation>
    <scope>NUCLEOTIDE SEQUENCE [LARGE SCALE GENOMIC DNA]</scope>
</reference>
<dbReference type="Proteomes" id="UP001162640">
    <property type="component" value="Unassembled WGS sequence"/>
</dbReference>
<accession>A0A9W7AL01</accession>
<feature type="coiled-coil region" evidence="1">
    <location>
        <begin position="891"/>
        <end position="925"/>
    </location>
</feature>
<feature type="transmembrane region" description="Helical" evidence="2">
    <location>
        <begin position="222"/>
        <end position="249"/>
    </location>
</feature>
<dbReference type="SUPFAM" id="SSF52058">
    <property type="entry name" value="L domain-like"/>
    <property type="match status" value="1"/>
</dbReference>
<dbReference type="Pfam" id="PF03382">
    <property type="entry name" value="DUF285"/>
    <property type="match status" value="4"/>
</dbReference>
<keyword evidence="2" id="KW-1133">Transmembrane helix</keyword>
<protein>
    <submittedName>
        <fullName evidence="3">Uncharacterized protein</fullName>
    </submittedName>
</protein>
<comment type="caution">
    <text evidence="3">The sequence shown here is derived from an EMBL/GenBank/DDBJ whole genome shotgun (WGS) entry which is preliminary data.</text>
</comment>
<keyword evidence="2" id="KW-0472">Membrane</keyword>
<keyword evidence="2" id="KW-0812">Transmembrane</keyword>
<organism evidence="3 4">
    <name type="scientific">Triparma laevis f. inornata</name>
    <dbReference type="NCBI Taxonomy" id="1714386"/>
    <lineage>
        <taxon>Eukaryota</taxon>
        <taxon>Sar</taxon>
        <taxon>Stramenopiles</taxon>
        <taxon>Ochrophyta</taxon>
        <taxon>Bolidophyceae</taxon>
        <taxon>Parmales</taxon>
        <taxon>Triparmaceae</taxon>
        <taxon>Triparma</taxon>
    </lineage>
</organism>
<keyword evidence="1" id="KW-0175">Coiled coil</keyword>
<evidence type="ECO:0000256" key="1">
    <source>
        <dbReference type="SAM" id="Coils"/>
    </source>
</evidence>
<dbReference type="Gene3D" id="3.80.10.10">
    <property type="entry name" value="Ribonuclease Inhibitor"/>
    <property type="match status" value="1"/>
</dbReference>
<evidence type="ECO:0000313" key="3">
    <source>
        <dbReference type="EMBL" id="GMH74841.1"/>
    </source>
</evidence>
<dbReference type="InterPro" id="IPR032675">
    <property type="entry name" value="LRR_dom_sf"/>
</dbReference>
<dbReference type="NCBIfam" id="TIGR02167">
    <property type="entry name" value="Liste_lipo_26"/>
    <property type="match status" value="2"/>
</dbReference>
<feature type="transmembrane region" description="Helical" evidence="2">
    <location>
        <begin position="130"/>
        <end position="149"/>
    </location>
</feature>
<proteinExistence type="predicted"/>
<sequence>MAPELESAYGNPLSFFLLACFWVFVRSSTPLISSFFKNVKKLVHASFEKLSGFVKKRGDAAATISEVEVSSTQVNPLAQMEEGASIALTEGRKTAEKEIVAAEAQVLNTVDEATGGSSQAKYKEPDKGNATYGILVQLFCTLLAFYQYWTSPNVNYLDIHLFSDHVNHECKAAYFTSVVMYKPATLSLWVVLMATSHLTYWRRVKSIPLKDQTNIDPGIPELPSNCLSAVIVWFTFFLYLLWIIVAIYFLPLLFVFLPVTLGLLYGVPISFMDFPILAVHKLCRKLKIKVDVDTNLLQMKVMAAATVVTVVCAMSFKAFYLDPGMWLEVLKKEVIALISELGEFVYILKQIFMLDFSFDISLSLGWPSNLDFPEQMPLLVSAGFLGNKYLSAGFLYVYREWEIEGWGAKWADKAGGLNRKVEKVFEAMTLGVSARVVASAKRRYNKKRLDSLEKAIARKRYGVVDESDPELVKLVDKQAKLTTGHVRLTTLTNFLVNNPDIEELDLSGSAFLEGVPEALCSMKKLKSVKFNGCENLLGTVVLPASVETLPKDAFKGCRLLEGVKMLAPLVKDIGENAFLGCESLLEKVGHQRAYSQADFIEYFRQNGMMNISSKFVLTDENIKEQVESWMDEQAVCEERCGHISTWKVSAITDMSELFKDIGTTFDDDISEWDVSSVTIMRSMFESCLLFEGGIENWDVSNVTDMREMFKGAVSFEGEGIEGWNVENVTNMWGVFDGAVKFDGRKVVSWKILEKLVFDDEHLKVAVVAWCEDSGKAEAKYGHISVWNTSEVTCMKYLFCADDDYVGETAKQFNDDISKWNVGRVENMEGMFNGAELFNQDLSGWNVEYCETMEGMFQWAKNFNRDSIINWDLEGKSTEDMFELGENGEETMEEYKEDQEELRGDLKKWEENRKFANRSLKVAAKEWCEDSGKAEAKYGHISGWDTSEVTSMKGLFRADEYGVGEAAKQFNDDISRWNVDRVETMTRMFEWARSFNQDLSGWDVEKCTDMEGMFNGAKFFDHEMIKDWTNKPDKWEKDVEELRKWKVERKFMTGTLKVAAKEWCEDSSAAEAKYGHISGWDTSEVTSMDRLFSSYAHGDGVGEAALQFNDDISGWNVDQVENMEMTFYEAESFDQDLSGWNVEKCKQFNCMFNGANKFNKDSVKNWDLKGKNTTIMFEDDEGESGDEMQQLRNNFGQQFQESETEEGDY</sequence>
<gene>
    <name evidence="3" type="ORF">TL16_g06569</name>
</gene>
<evidence type="ECO:0000313" key="4">
    <source>
        <dbReference type="Proteomes" id="UP001162640"/>
    </source>
</evidence>
<evidence type="ECO:0000256" key="2">
    <source>
        <dbReference type="SAM" id="Phobius"/>
    </source>
</evidence>
<feature type="transmembrane region" description="Helical" evidence="2">
    <location>
        <begin position="255"/>
        <end position="280"/>
    </location>
</feature>
<name>A0A9W7AL01_9STRA</name>
<feature type="transmembrane region" description="Helical" evidence="2">
    <location>
        <begin position="12"/>
        <end position="32"/>
    </location>
</feature>
<dbReference type="InterPro" id="IPR011889">
    <property type="entry name" value="Liste_lipo_26"/>
</dbReference>